<dbReference type="Proteomes" id="UP000665020">
    <property type="component" value="Chromosome"/>
</dbReference>
<accession>A0A8A7K451</accession>
<feature type="domain" description="Periplasmic binding protein" evidence="3">
    <location>
        <begin position="34"/>
        <end position="288"/>
    </location>
</feature>
<dbReference type="GO" id="GO:0030288">
    <property type="term" value="C:outer membrane-bounded periplasmic space"/>
    <property type="evidence" value="ECO:0007669"/>
    <property type="project" value="TreeGrafter"/>
</dbReference>
<gene>
    <name evidence="4" type="ORF">GM661_00040</name>
</gene>
<dbReference type="SUPFAM" id="SSF53822">
    <property type="entry name" value="Periplasmic binding protein-like I"/>
    <property type="match status" value="1"/>
</dbReference>
<dbReference type="InterPro" id="IPR025997">
    <property type="entry name" value="SBP_2_dom"/>
</dbReference>
<dbReference type="Pfam" id="PF13407">
    <property type="entry name" value="Peripla_BP_4"/>
    <property type="match status" value="1"/>
</dbReference>
<dbReference type="PROSITE" id="PS51257">
    <property type="entry name" value="PROKAR_LIPOPROTEIN"/>
    <property type="match status" value="1"/>
</dbReference>
<name>A0A8A7K451_9FIRM</name>
<evidence type="ECO:0000313" key="4">
    <source>
        <dbReference type="EMBL" id="QTL96476.1"/>
    </source>
</evidence>
<dbReference type="RefSeq" id="WP_230868196.1">
    <property type="nucleotide sequence ID" value="NZ_CP046640.1"/>
</dbReference>
<evidence type="ECO:0000256" key="1">
    <source>
        <dbReference type="ARBA" id="ARBA00004196"/>
    </source>
</evidence>
<dbReference type="PANTHER" id="PTHR30036">
    <property type="entry name" value="D-XYLOSE-BINDING PERIPLASMIC PROTEIN"/>
    <property type="match status" value="1"/>
</dbReference>
<protein>
    <submittedName>
        <fullName evidence="4">Substrate-binding domain-containing protein</fullName>
    </submittedName>
</protein>
<dbReference type="InterPro" id="IPR050555">
    <property type="entry name" value="Bact_Solute-Bind_Prot2"/>
</dbReference>
<proteinExistence type="predicted"/>
<evidence type="ECO:0000259" key="3">
    <source>
        <dbReference type="Pfam" id="PF13407"/>
    </source>
</evidence>
<dbReference type="EMBL" id="CP046640">
    <property type="protein sequence ID" value="QTL96476.1"/>
    <property type="molecule type" value="Genomic_DNA"/>
</dbReference>
<dbReference type="GO" id="GO:0030246">
    <property type="term" value="F:carbohydrate binding"/>
    <property type="evidence" value="ECO:0007669"/>
    <property type="project" value="TreeGrafter"/>
</dbReference>
<dbReference type="AlphaFoldDB" id="A0A8A7K451"/>
<keyword evidence="5" id="KW-1185">Reference proteome</keyword>
<sequence>MKHIRLLYCLIIMTILLSACDREMSSPVPTKITIGVSMASMKEDVFHFMKEAMYDNKESNKTEIIWKDAKKDQDKQNKDVDELIRKKVDGIIINPVNSQKSASLVKKIKQANIPVIALDRLIYNVKLDAYIEANNFEVGILQANYLVEQLKHKGKIMILKGDKNNNTAYEITQGNKEIFKKEANITIVAETWHKGWSPELAEKTVRSILNKHPDIKGIIANNSNMIMAAVKVLKEKNLTDKIITIGADANKEACLAIARGEHDADVDKMPYIQGLTAFKITTLILRGRPWLFDTKIKNGDYIIATKITPVDLIDKYNIVNLEERWPELKKIIYK</sequence>
<reference evidence="4" key="1">
    <citation type="submission" date="2019-12" db="EMBL/GenBank/DDBJ databases">
        <authorList>
            <person name="zhang j."/>
            <person name="sun C.M."/>
        </authorList>
    </citation>
    <scope>NUCLEOTIDE SEQUENCE</scope>
    <source>
        <strain evidence="4">NS-1</strain>
    </source>
</reference>
<dbReference type="Gene3D" id="3.40.50.2300">
    <property type="match status" value="2"/>
</dbReference>
<comment type="subcellular location">
    <subcellularLocation>
        <location evidence="1">Cell envelope</location>
    </subcellularLocation>
</comment>
<dbReference type="InterPro" id="IPR028082">
    <property type="entry name" value="Peripla_BP_I"/>
</dbReference>
<feature type="signal peptide" evidence="2">
    <location>
        <begin position="1"/>
        <end position="19"/>
    </location>
</feature>
<keyword evidence="2" id="KW-0732">Signal</keyword>
<feature type="chain" id="PRO_5038423972" evidence="2">
    <location>
        <begin position="20"/>
        <end position="334"/>
    </location>
</feature>
<organism evidence="4 5">
    <name type="scientific">Iocasia fonsfrigidae</name>
    <dbReference type="NCBI Taxonomy" id="2682810"/>
    <lineage>
        <taxon>Bacteria</taxon>
        <taxon>Bacillati</taxon>
        <taxon>Bacillota</taxon>
        <taxon>Clostridia</taxon>
        <taxon>Halanaerobiales</taxon>
        <taxon>Halanaerobiaceae</taxon>
        <taxon>Iocasia</taxon>
    </lineage>
</organism>
<dbReference type="KEGG" id="ifn:GM661_00040"/>
<evidence type="ECO:0000313" key="5">
    <source>
        <dbReference type="Proteomes" id="UP000665020"/>
    </source>
</evidence>
<evidence type="ECO:0000256" key="2">
    <source>
        <dbReference type="SAM" id="SignalP"/>
    </source>
</evidence>